<evidence type="ECO:0000313" key="3">
    <source>
        <dbReference type="EMBL" id="KAF5323040.1"/>
    </source>
</evidence>
<feature type="compositionally biased region" description="Basic and acidic residues" evidence="1">
    <location>
        <begin position="375"/>
        <end position="392"/>
    </location>
</feature>
<feature type="domain" description="C2H2-type" evidence="2">
    <location>
        <begin position="287"/>
        <end position="308"/>
    </location>
</feature>
<dbReference type="OrthoDB" id="3087502at2759"/>
<feature type="region of interest" description="Disordered" evidence="1">
    <location>
        <begin position="355"/>
        <end position="397"/>
    </location>
</feature>
<name>A0A8H5BGV8_9AGAR</name>
<evidence type="ECO:0000313" key="4">
    <source>
        <dbReference type="Proteomes" id="UP000541558"/>
    </source>
</evidence>
<feature type="compositionally biased region" description="Polar residues" evidence="1">
    <location>
        <begin position="479"/>
        <end position="497"/>
    </location>
</feature>
<dbReference type="AlphaFoldDB" id="A0A8H5BGV8"/>
<comment type="caution">
    <text evidence="3">The sequence shown here is derived from an EMBL/GenBank/DDBJ whole genome shotgun (WGS) entry which is preliminary data.</text>
</comment>
<dbReference type="InterPro" id="IPR013087">
    <property type="entry name" value="Znf_C2H2_type"/>
</dbReference>
<feature type="region of interest" description="Disordered" evidence="1">
    <location>
        <begin position="251"/>
        <end position="282"/>
    </location>
</feature>
<keyword evidence="4" id="KW-1185">Reference proteome</keyword>
<evidence type="ECO:0000259" key="2">
    <source>
        <dbReference type="PROSITE" id="PS00028"/>
    </source>
</evidence>
<dbReference type="Pfam" id="PF12874">
    <property type="entry name" value="zf-met"/>
    <property type="match status" value="1"/>
</dbReference>
<feature type="domain" description="C2H2-type" evidence="2">
    <location>
        <begin position="317"/>
        <end position="339"/>
    </location>
</feature>
<feature type="region of interest" description="Disordered" evidence="1">
    <location>
        <begin position="455"/>
        <end position="508"/>
    </location>
</feature>
<protein>
    <recommendedName>
        <fullName evidence="2">C2H2-type domain-containing protein</fullName>
    </recommendedName>
</protein>
<reference evidence="3 4" key="1">
    <citation type="journal article" date="2020" name="ISME J.">
        <title>Uncovering the hidden diversity of litter-decomposition mechanisms in mushroom-forming fungi.</title>
        <authorList>
            <person name="Floudas D."/>
            <person name="Bentzer J."/>
            <person name="Ahren D."/>
            <person name="Johansson T."/>
            <person name="Persson P."/>
            <person name="Tunlid A."/>
        </authorList>
    </citation>
    <scope>NUCLEOTIDE SEQUENCE [LARGE SCALE GENOMIC DNA]</scope>
    <source>
        <strain evidence="3 4">CBS 175.51</strain>
    </source>
</reference>
<proteinExistence type="predicted"/>
<accession>A0A8H5BGV8</accession>
<dbReference type="PROSITE" id="PS00028">
    <property type="entry name" value="ZINC_FINGER_C2H2_1"/>
    <property type="match status" value="2"/>
</dbReference>
<gene>
    <name evidence="3" type="ORF">D9611_009336</name>
</gene>
<dbReference type="EMBL" id="JAACJK010000167">
    <property type="protein sequence ID" value="KAF5323040.1"/>
    <property type="molecule type" value="Genomic_DNA"/>
</dbReference>
<evidence type="ECO:0000256" key="1">
    <source>
        <dbReference type="SAM" id="MobiDB-lite"/>
    </source>
</evidence>
<dbReference type="Proteomes" id="UP000541558">
    <property type="component" value="Unassembled WGS sequence"/>
</dbReference>
<sequence>MASQFEAFCHKSKPTACWIEHIPFLALTPDSMTSTSISSLEPKLYVVKLGKLCDEGIAISKDIVESIHNQTEFDATNWHSSTEFNIASIQQQAASDDPRELFEIWSMMLEETRVAAGVVVQSYLMFGQRLSPIFQLEEESAAKLLAEQFERFAAEHGSQMSGFRLDDAPGVKSTLTEIEHILSEESSRIAQALLRTHWDIAVEELGRELPTIVVNLKQIASALKSYETNITQHAALRHGCPIPHKLKFREDKAAGKHRSAKRDMRTVPLDQGNPPPPGVRPNGAQGCSICGLNFKDKANARQHYFFVHIAPTRGLRCGPCNMRFKDEAAYEGHVKLYPHKMSGGGENLASMGANVAGNGEQFRGSGDLAGTEVGTHSDSDEGDYGHDSRLYEEKDEYDADVGDYQGVGDEYERGWPQEQDEENLAGHGDSLPWESELEYQRLVDEAFDIAYGHPDPTGLGDQPPSRAHGPGLLPHPFGQFTSNAYFPQPSRATSSVQPARVLVGEGSE</sequence>
<organism evidence="3 4">
    <name type="scientific">Ephemerocybe angulata</name>
    <dbReference type="NCBI Taxonomy" id="980116"/>
    <lineage>
        <taxon>Eukaryota</taxon>
        <taxon>Fungi</taxon>
        <taxon>Dikarya</taxon>
        <taxon>Basidiomycota</taxon>
        <taxon>Agaricomycotina</taxon>
        <taxon>Agaricomycetes</taxon>
        <taxon>Agaricomycetidae</taxon>
        <taxon>Agaricales</taxon>
        <taxon>Agaricineae</taxon>
        <taxon>Psathyrellaceae</taxon>
        <taxon>Ephemerocybe</taxon>
    </lineage>
</organism>